<dbReference type="GO" id="GO:0016747">
    <property type="term" value="F:acyltransferase activity, transferring groups other than amino-acyl groups"/>
    <property type="evidence" value="ECO:0007669"/>
    <property type="project" value="InterPro"/>
</dbReference>
<dbReference type="InterPro" id="IPR051531">
    <property type="entry name" value="N-acetyltransferase"/>
</dbReference>
<dbReference type="Pfam" id="PF13302">
    <property type="entry name" value="Acetyltransf_3"/>
    <property type="match status" value="1"/>
</dbReference>
<keyword evidence="3" id="KW-1185">Reference proteome</keyword>
<sequence>MKIITETPRLIIREFNLDDAQAVYDFNEPVEVNRYTGDAGMCTSLADARNIITDIWLKEYAEHGFARWAVVYKETNQVIGFCGFKQETRFDGVDIGYRLHPDYWGKGIATEANQACIDYAKAHMPLDEVFGDVIPENLGSVNVLKKLGLTYLTNYYEDGLKVDRYRISLNDI</sequence>
<gene>
    <name evidence="2" type="ORF">EXU30_16685</name>
</gene>
<proteinExistence type="predicted"/>
<keyword evidence="2" id="KW-0808">Transferase</keyword>
<dbReference type="PANTHER" id="PTHR43792:SF1">
    <property type="entry name" value="N-ACETYLTRANSFERASE DOMAIN-CONTAINING PROTEIN"/>
    <property type="match status" value="1"/>
</dbReference>
<dbReference type="InterPro" id="IPR000182">
    <property type="entry name" value="GNAT_dom"/>
</dbReference>
<organism evidence="2 3">
    <name type="scientific">Shewanella maritima</name>
    <dbReference type="NCBI Taxonomy" id="2520507"/>
    <lineage>
        <taxon>Bacteria</taxon>
        <taxon>Pseudomonadati</taxon>
        <taxon>Pseudomonadota</taxon>
        <taxon>Gammaproteobacteria</taxon>
        <taxon>Alteromonadales</taxon>
        <taxon>Shewanellaceae</taxon>
        <taxon>Shewanella</taxon>
    </lineage>
</organism>
<reference evidence="2 3" key="1">
    <citation type="submission" date="2019-02" db="EMBL/GenBank/DDBJ databases">
        <title>Shewanella sp. D4-2 isolated from Dokdo Island.</title>
        <authorList>
            <person name="Baek K."/>
        </authorList>
    </citation>
    <scope>NUCLEOTIDE SEQUENCE [LARGE SCALE GENOMIC DNA]</scope>
    <source>
        <strain evidence="2 3">D4-2</strain>
    </source>
</reference>
<evidence type="ECO:0000259" key="1">
    <source>
        <dbReference type="PROSITE" id="PS51186"/>
    </source>
</evidence>
<accession>A0A411PKR7</accession>
<evidence type="ECO:0000313" key="2">
    <source>
        <dbReference type="EMBL" id="QBF84120.1"/>
    </source>
</evidence>
<evidence type="ECO:0000313" key="3">
    <source>
        <dbReference type="Proteomes" id="UP000291106"/>
    </source>
</evidence>
<dbReference type="InterPro" id="IPR016181">
    <property type="entry name" value="Acyl_CoA_acyltransferase"/>
</dbReference>
<name>A0A411PKR7_9GAMM</name>
<protein>
    <submittedName>
        <fullName evidence="2">N-acetyltransferase</fullName>
    </submittedName>
</protein>
<dbReference type="CDD" id="cd04301">
    <property type="entry name" value="NAT_SF"/>
    <property type="match status" value="1"/>
</dbReference>
<dbReference type="AlphaFoldDB" id="A0A411PKR7"/>
<dbReference type="RefSeq" id="WP_130601913.1">
    <property type="nucleotide sequence ID" value="NZ_CP036200.1"/>
</dbReference>
<dbReference type="PROSITE" id="PS51186">
    <property type="entry name" value="GNAT"/>
    <property type="match status" value="1"/>
</dbReference>
<dbReference type="SUPFAM" id="SSF55729">
    <property type="entry name" value="Acyl-CoA N-acyltransferases (Nat)"/>
    <property type="match status" value="1"/>
</dbReference>
<dbReference type="Proteomes" id="UP000291106">
    <property type="component" value="Chromosome"/>
</dbReference>
<dbReference type="EMBL" id="CP036200">
    <property type="protein sequence ID" value="QBF84120.1"/>
    <property type="molecule type" value="Genomic_DNA"/>
</dbReference>
<dbReference type="Gene3D" id="3.40.630.30">
    <property type="match status" value="1"/>
</dbReference>
<feature type="domain" description="N-acetyltransferase" evidence="1">
    <location>
        <begin position="10"/>
        <end position="170"/>
    </location>
</feature>
<dbReference type="KEGG" id="smai:EXU30_16685"/>
<dbReference type="PANTHER" id="PTHR43792">
    <property type="entry name" value="GNAT FAMILY, PUTATIVE (AFU_ORTHOLOGUE AFUA_3G00765)-RELATED-RELATED"/>
    <property type="match status" value="1"/>
</dbReference>
<dbReference type="OrthoDB" id="9801656at2"/>